<dbReference type="PANTHER" id="PTHR34107">
    <property type="entry name" value="SLL0198 PROTEIN-RELATED"/>
    <property type="match status" value="1"/>
</dbReference>
<dbReference type="AlphaFoldDB" id="A0A0F9F6W4"/>
<dbReference type="Gene3D" id="3.90.1570.10">
    <property type="entry name" value="tt1808, chain A"/>
    <property type="match status" value="1"/>
</dbReference>
<dbReference type="InterPro" id="IPR008538">
    <property type="entry name" value="Uma2"/>
</dbReference>
<dbReference type="EMBL" id="LAZR01022355">
    <property type="protein sequence ID" value="KKL82144.1"/>
    <property type="molecule type" value="Genomic_DNA"/>
</dbReference>
<dbReference type="Pfam" id="PF05685">
    <property type="entry name" value="Uma2"/>
    <property type="match status" value="1"/>
</dbReference>
<dbReference type="PANTHER" id="PTHR34107:SF4">
    <property type="entry name" value="SLL1222 PROTEIN"/>
    <property type="match status" value="1"/>
</dbReference>
<dbReference type="InterPro" id="IPR011335">
    <property type="entry name" value="Restrct_endonuc-II-like"/>
</dbReference>
<accession>A0A0F9F6W4</accession>
<dbReference type="InterPro" id="IPR012296">
    <property type="entry name" value="Nuclease_put_TT1808"/>
</dbReference>
<sequence>LIKRTKISSKTSMEIGDAPKRVNSIIFITNERLDIIGEEKIEGAPDLIMEILSPSTAYYDLKPKFYVYEQYGVKEYWIVDPTEKSIELFANKEGSFHLLEKAVLKKSGWREDQIVTMNWLHELKRMRIFPASKGFQFFVNDKEIYEVVIPLPEGTGHLFPKPPTNHSEVYIPITNYSYGKDNDLIISLEGVKGIEYV</sequence>
<dbReference type="SUPFAM" id="SSF52980">
    <property type="entry name" value="Restriction endonuclease-like"/>
    <property type="match status" value="1"/>
</dbReference>
<feature type="domain" description="Putative restriction endonuclease" evidence="1">
    <location>
        <begin position="36"/>
        <end position="95"/>
    </location>
</feature>
<name>A0A0F9F6W4_9ZZZZ</name>
<evidence type="ECO:0000313" key="2">
    <source>
        <dbReference type="EMBL" id="KKL82144.1"/>
    </source>
</evidence>
<gene>
    <name evidence="2" type="ORF">LCGC14_1987650</name>
</gene>
<proteinExistence type="predicted"/>
<reference evidence="2" key="1">
    <citation type="journal article" date="2015" name="Nature">
        <title>Complex archaea that bridge the gap between prokaryotes and eukaryotes.</title>
        <authorList>
            <person name="Spang A."/>
            <person name="Saw J.H."/>
            <person name="Jorgensen S.L."/>
            <person name="Zaremba-Niedzwiedzka K."/>
            <person name="Martijn J."/>
            <person name="Lind A.E."/>
            <person name="van Eijk R."/>
            <person name="Schleper C."/>
            <person name="Guy L."/>
            <person name="Ettema T.J."/>
        </authorList>
    </citation>
    <scope>NUCLEOTIDE SEQUENCE</scope>
</reference>
<protein>
    <recommendedName>
        <fullName evidence="1">Putative restriction endonuclease domain-containing protein</fullName>
    </recommendedName>
</protein>
<feature type="non-terminal residue" evidence="2">
    <location>
        <position position="1"/>
    </location>
</feature>
<comment type="caution">
    <text evidence="2">The sequence shown here is derived from an EMBL/GenBank/DDBJ whole genome shotgun (WGS) entry which is preliminary data.</text>
</comment>
<evidence type="ECO:0000259" key="1">
    <source>
        <dbReference type="Pfam" id="PF05685"/>
    </source>
</evidence>
<dbReference type="CDD" id="cd06260">
    <property type="entry name" value="DUF820-like"/>
    <property type="match status" value="1"/>
</dbReference>
<organism evidence="2">
    <name type="scientific">marine sediment metagenome</name>
    <dbReference type="NCBI Taxonomy" id="412755"/>
    <lineage>
        <taxon>unclassified sequences</taxon>
        <taxon>metagenomes</taxon>
        <taxon>ecological metagenomes</taxon>
    </lineage>
</organism>